<feature type="domain" description="Glycosyltransferase 2-like" evidence="2">
    <location>
        <begin position="21"/>
        <end position="188"/>
    </location>
</feature>
<evidence type="ECO:0000256" key="1">
    <source>
        <dbReference type="SAM" id="Phobius"/>
    </source>
</evidence>
<dbReference type="OrthoDB" id="9771846at2"/>
<name>S7UYJ9_DESML</name>
<dbReference type="InterPro" id="IPR001173">
    <property type="entry name" value="Glyco_trans_2-like"/>
</dbReference>
<protein>
    <submittedName>
        <fullName evidence="3">Glycosyl transferase family 2</fullName>
    </submittedName>
</protein>
<dbReference type="Proteomes" id="UP000014977">
    <property type="component" value="Unassembled WGS sequence"/>
</dbReference>
<keyword evidence="1" id="KW-0472">Membrane</keyword>
<dbReference type="Pfam" id="PF00535">
    <property type="entry name" value="Glycos_transf_2"/>
    <property type="match status" value="1"/>
</dbReference>
<keyword evidence="3" id="KW-0808">Transferase</keyword>
<feature type="transmembrane region" description="Helical" evidence="1">
    <location>
        <begin position="261"/>
        <end position="283"/>
    </location>
</feature>
<dbReference type="GO" id="GO:0016740">
    <property type="term" value="F:transferase activity"/>
    <property type="evidence" value="ECO:0007669"/>
    <property type="project" value="UniProtKB-KW"/>
</dbReference>
<reference evidence="3 4" key="1">
    <citation type="journal article" date="2013" name="Genome Announc.">
        <title>Draft genome sequences for three mercury-methylating, sulfate-reducing bacteria.</title>
        <authorList>
            <person name="Brown S.D."/>
            <person name="Hurt R.A.Jr."/>
            <person name="Gilmour C.C."/>
            <person name="Elias D.A."/>
        </authorList>
    </citation>
    <scope>NUCLEOTIDE SEQUENCE [LARGE SCALE GENOMIC DNA]</scope>
    <source>
        <strain evidence="3 4">DSM 2059</strain>
    </source>
</reference>
<dbReference type="Gene3D" id="3.90.550.10">
    <property type="entry name" value="Spore Coat Polysaccharide Biosynthesis Protein SpsA, Chain A"/>
    <property type="match status" value="1"/>
</dbReference>
<sequence length="346" mass="39469">MKTERQKISSAVNNPPNAGAIIINWHSWKHLTRCLAAIIRQETPFFRIVVIDNDDDDKPVEWFDVRSENFHYVKMDQNVGFAKANNIALEYLDDCEWIALINPDAFLEPSWLKHMLDAAAKNPDFSFFACRLVMANDPEFLDGTGDVYHASGLVWRDRHGMAQKTMSFADQEVFSPCAAAAIYRRDDLIAVGGFDEDFFCYIEDVDLGFRLRLNGHRCRFASDAIAYHVGSATTGGGHSDTAVYYGHRNMVWAFMKNVPGFLFWALLPWHLLMNLVGVAVFAWRGQLRVILAAKRDALLDIPNMWKKRRAIQSQRKASIRAIWNVMDKRTVPASAPWNPTRKGRQA</sequence>
<dbReference type="PANTHER" id="PTHR43179">
    <property type="entry name" value="RHAMNOSYLTRANSFERASE WBBL"/>
    <property type="match status" value="1"/>
</dbReference>
<dbReference type="InterPro" id="IPR029044">
    <property type="entry name" value="Nucleotide-diphossugar_trans"/>
</dbReference>
<dbReference type="CDD" id="cd04186">
    <property type="entry name" value="GT_2_like_c"/>
    <property type="match status" value="1"/>
</dbReference>
<accession>S7UYJ9</accession>
<evidence type="ECO:0000313" key="3">
    <source>
        <dbReference type="EMBL" id="EPR39314.1"/>
    </source>
</evidence>
<keyword evidence="4" id="KW-1185">Reference proteome</keyword>
<keyword evidence="1" id="KW-0812">Transmembrane</keyword>
<evidence type="ECO:0000313" key="4">
    <source>
        <dbReference type="Proteomes" id="UP000014977"/>
    </source>
</evidence>
<dbReference type="STRING" id="897.B2D07_03510"/>
<proteinExistence type="predicted"/>
<dbReference type="RefSeq" id="WP_020877413.1">
    <property type="nucleotide sequence ID" value="NZ_ATHJ01000090.1"/>
</dbReference>
<evidence type="ECO:0000259" key="2">
    <source>
        <dbReference type="Pfam" id="PF00535"/>
    </source>
</evidence>
<dbReference type="EMBL" id="ATHJ01000090">
    <property type="protein sequence ID" value="EPR39314.1"/>
    <property type="molecule type" value="Genomic_DNA"/>
</dbReference>
<dbReference type="SUPFAM" id="SSF53448">
    <property type="entry name" value="Nucleotide-diphospho-sugar transferases"/>
    <property type="match status" value="1"/>
</dbReference>
<organism evidence="3 4">
    <name type="scientific">Desulfococcus multivorans DSM 2059</name>
    <dbReference type="NCBI Taxonomy" id="1121405"/>
    <lineage>
        <taxon>Bacteria</taxon>
        <taxon>Pseudomonadati</taxon>
        <taxon>Thermodesulfobacteriota</taxon>
        <taxon>Desulfobacteria</taxon>
        <taxon>Desulfobacterales</taxon>
        <taxon>Desulfococcaceae</taxon>
        <taxon>Desulfococcus</taxon>
    </lineage>
</organism>
<keyword evidence="1" id="KW-1133">Transmembrane helix</keyword>
<comment type="caution">
    <text evidence="3">The sequence shown here is derived from an EMBL/GenBank/DDBJ whole genome shotgun (WGS) entry which is preliminary data.</text>
</comment>
<dbReference type="eggNOG" id="COG1216">
    <property type="taxonomic scope" value="Bacteria"/>
</dbReference>
<gene>
    <name evidence="3" type="ORF">dsmv_2656</name>
</gene>
<dbReference type="AlphaFoldDB" id="S7UYJ9"/>
<dbReference type="PANTHER" id="PTHR43179:SF11">
    <property type="entry name" value="GLYCOSYL TRANSFERASE"/>
    <property type="match status" value="1"/>
</dbReference>